<dbReference type="Pfam" id="PF00440">
    <property type="entry name" value="TetR_N"/>
    <property type="match status" value="1"/>
</dbReference>
<dbReference type="PRINTS" id="PR00455">
    <property type="entry name" value="HTHTETR"/>
</dbReference>
<keyword evidence="2 4" id="KW-0238">DNA-binding</keyword>
<evidence type="ECO:0000256" key="1">
    <source>
        <dbReference type="ARBA" id="ARBA00023015"/>
    </source>
</evidence>
<dbReference type="RefSeq" id="WP_089217948.1">
    <property type="nucleotide sequence ID" value="NZ_FZOS01000001.1"/>
</dbReference>
<keyword evidence="3" id="KW-0804">Transcription</keyword>
<dbReference type="EMBL" id="FZOS01000001">
    <property type="protein sequence ID" value="SNS12707.1"/>
    <property type="molecule type" value="Genomic_DNA"/>
</dbReference>
<dbReference type="SUPFAM" id="SSF46689">
    <property type="entry name" value="Homeodomain-like"/>
    <property type="match status" value="1"/>
</dbReference>
<evidence type="ECO:0000256" key="3">
    <source>
        <dbReference type="ARBA" id="ARBA00023163"/>
    </source>
</evidence>
<accession>A0A239BXG8</accession>
<evidence type="ECO:0000256" key="4">
    <source>
        <dbReference type="PROSITE-ProRule" id="PRU00335"/>
    </source>
</evidence>
<keyword evidence="7" id="KW-1185">Reference proteome</keyword>
<reference evidence="7" key="1">
    <citation type="submission" date="2017-06" db="EMBL/GenBank/DDBJ databases">
        <authorList>
            <person name="Varghese N."/>
            <person name="Submissions S."/>
        </authorList>
    </citation>
    <scope>NUCLEOTIDE SEQUENCE [LARGE SCALE GENOMIC DNA]</scope>
    <source>
        <strain evidence="7">LNB2</strain>
    </source>
</reference>
<evidence type="ECO:0000256" key="2">
    <source>
        <dbReference type="ARBA" id="ARBA00023125"/>
    </source>
</evidence>
<dbReference type="Gene3D" id="1.10.10.60">
    <property type="entry name" value="Homeodomain-like"/>
    <property type="match status" value="1"/>
</dbReference>
<dbReference type="InterPro" id="IPR011075">
    <property type="entry name" value="TetR_C"/>
</dbReference>
<evidence type="ECO:0000313" key="7">
    <source>
        <dbReference type="Proteomes" id="UP000198281"/>
    </source>
</evidence>
<protein>
    <submittedName>
        <fullName evidence="6">Transcriptional regulator, TetR family</fullName>
    </submittedName>
</protein>
<dbReference type="InterPro" id="IPR001647">
    <property type="entry name" value="HTH_TetR"/>
</dbReference>
<gene>
    <name evidence="6" type="ORF">SAMN06295912_101465</name>
</gene>
<dbReference type="OrthoDB" id="7510588at2"/>
<organism evidence="6 7">
    <name type="scientific">Edaphosphingomonas laterariae</name>
    <dbReference type="NCBI Taxonomy" id="861865"/>
    <lineage>
        <taxon>Bacteria</taxon>
        <taxon>Pseudomonadati</taxon>
        <taxon>Pseudomonadota</taxon>
        <taxon>Alphaproteobacteria</taxon>
        <taxon>Sphingomonadales</taxon>
        <taxon>Rhizorhabdaceae</taxon>
        <taxon>Edaphosphingomonas</taxon>
    </lineage>
</organism>
<dbReference type="GO" id="GO:0000976">
    <property type="term" value="F:transcription cis-regulatory region binding"/>
    <property type="evidence" value="ECO:0007669"/>
    <property type="project" value="TreeGrafter"/>
</dbReference>
<dbReference type="PANTHER" id="PTHR30055:SF148">
    <property type="entry name" value="TETR-FAMILY TRANSCRIPTIONAL REGULATOR"/>
    <property type="match status" value="1"/>
</dbReference>
<dbReference type="PROSITE" id="PS50977">
    <property type="entry name" value="HTH_TETR_2"/>
    <property type="match status" value="1"/>
</dbReference>
<evidence type="ECO:0000259" key="5">
    <source>
        <dbReference type="PROSITE" id="PS50977"/>
    </source>
</evidence>
<dbReference type="InterPro" id="IPR009057">
    <property type="entry name" value="Homeodomain-like_sf"/>
</dbReference>
<feature type="DNA-binding region" description="H-T-H motif" evidence="4">
    <location>
        <begin position="40"/>
        <end position="59"/>
    </location>
</feature>
<name>A0A239BXG8_9SPHN</name>
<dbReference type="Pfam" id="PF16859">
    <property type="entry name" value="TetR_C_11"/>
    <property type="match status" value="1"/>
</dbReference>
<sequence>MQENGTEPATRGRPLSSELDEAILEAACTVLARQGYRGFSFDAVARTAGTTRPAIYRRWTNRDELLLATLDHAMRIEGAPADIHLTFAALPDADLLAAFEEMALTFARIVSEPRASAVSISVSAAMYEDDALRALAQSHHYDRRRPLEDMMHLLCDRGLLRRDIPVADLIHALVGAVHYRSSMMLEAINDAYVVNVVRLMTRPARD</sequence>
<dbReference type="SUPFAM" id="SSF48498">
    <property type="entry name" value="Tetracyclin repressor-like, C-terminal domain"/>
    <property type="match status" value="1"/>
</dbReference>
<dbReference type="GO" id="GO:0003700">
    <property type="term" value="F:DNA-binding transcription factor activity"/>
    <property type="evidence" value="ECO:0007669"/>
    <property type="project" value="TreeGrafter"/>
</dbReference>
<feature type="domain" description="HTH tetR-type" evidence="5">
    <location>
        <begin position="17"/>
        <end position="77"/>
    </location>
</feature>
<keyword evidence="1" id="KW-0805">Transcription regulation</keyword>
<evidence type="ECO:0000313" key="6">
    <source>
        <dbReference type="EMBL" id="SNS12707.1"/>
    </source>
</evidence>
<proteinExistence type="predicted"/>
<dbReference type="InterPro" id="IPR036271">
    <property type="entry name" value="Tet_transcr_reg_TetR-rel_C_sf"/>
</dbReference>
<dbReference type="InterPro" id="IPR050109">
    <property type="entry name" value="HTH-type_TetR-like_transc_reg"/>
</dbReference>
<dbReference type="AlphaFoldDB" id="A0A239BXG8"/>
<dbReference type="Gene3D" id="1.10.357.10">
    <property type="entry name" value="Tetracycline Repressor, domain 2"/>
    <property type="match status" value="1"/>
</dbReference>
<dbReference type="PANTHER" id="PTHR30055">
    <property type="entry name" value="HTH-TYPE TRANSCRIPTIONAL REGULATOR RUTR"/>
    <property type="match status" value="1"/>
</dbReference>
<dbReference type="Proteomes" id="UP000198281">
    <property type="component" value="Unassembled WGS sequence"/>
</dbReference>